<keyword evidence="2" id="KW-1185">Reference proteome</keyword>
<proteinExistence type="predicted"/>
<organism evidence="1 2">
    <name type="scientific">Knufia peltigerae</name>
    <dbReference type="NCBI Taxonomy" id="1002370"/>
    <lineage>
        <taxon>Eukaryota</taxon>
        <taxon>Fungi</taxon>
        <taxon>Dikarya</taxon>
        <taxon>Ascomycota</taxon>
        <taxon>Pezizomycotina</taxon>
        <taxon>Eurotiomycetes</taxon>
        <taxon>Chaetothyriomycetidae</taxon>
        <taxon>Chaetothyriales</taxon>
        <taxon>Trichomeriaceae</taxon>
        <taxon>Knufia</taxon>
    </lineage>
</organism>
<sequence>MNHTAVENNITQYEHEMEYAHEQEPTVPVVLGEINGDSANLNMSQVDGVFGSALWLNDHLMMGMTMNITRYNLIQGTTFGYVAWVPVPTKGQEPYVRAPLYGQIFDAEAIGHHPNVRIKAAVD</sequence>
<dbReference type="PANTHER" id="PTHR36183">
    <property type="entry name" value="BETA-GLUCURONIDASE"/>
    <property type="match status" value="1"/>
</dbReference>
<reference evidence="1" key="1">
    <citation type="submission" date="2022-10" db="EMBL/GenBank/DDBJ databases">
        <title>Culturing micro-colonial fungi from biological soil crusts in the Mojave desert and describing Neophaeococcomyces mojavensis, and introducing the new genera and species Taxawa tesnikishii.</title>
        <authorList>
            <person name="Kurbessoian T."/>
            <person name="Stajich J.E."/>
        </authorList>
    </citation>
    <scope>NUCLEOTIDE SEQUENCE</scope>
    <source>
        <strain evidence="1">TK_35</strain>
    </source>
</reference>
<protein>
    <submittedName>
        <fullName evidence="1">GTP-binding protein gtr2</fullName>
    </submittedName>
</protein>
<dbReference type="InterPro" id="IPR052974">
    <property type="entry name" value="GH79_Enzymes"/>
</dbReference>
<name>A0AA39CTF8_9EURO</name>
<accession>A0AA39CTF8</accession>
<dbReference type="PANTHER" id="PTHR36183:SF2">
    <property type="entry name" value="BETA-GLUCURONIDASE C-TERMINAL DOMAIN-CONTAINING PROTEIN"/>
    <property type="match status" value="1"/>
</dbReference>
<dbReference type="Proteomes" id="UP001172681">
    <property type="component" value="Unassembled WGS sequence"/>
</dbReference>
<evidence type="ECO:0000313" key="2">
    <source>
        <dbReference type="Proteomes" id="UP001172681"/>
    </source>
</evidence>
<dbReference type="AlphaFoldDB" id="A0AA39CTF8"/>
<gene>
    <name evidence="1" type="primary">GTR2_2</name>
    <name evidence="1" type="ORF">H2204_011242</name>
</gene>
<dbReference type="Gene3D" id="3.20.20.80">
    <property type="entry name" value="Glycosidases"/>
    <property type="match status" value="1"/>
</dbReference>
<evidence type="ECO:0000313" key="1">
    <source>
        <dbReference type="EMBL" id="KAJ9623336.1"/>
    </source>
</evidence>
<dbReference type="EMBL" id="JAPDRN010000101">
    <property type="protein sequence ID" value="KAJ9623336.1"/>
    <property type="molecule type" value="Genomic_DNA"/>
</dbReference>
<comment type="caution">
    <text evidence="1">The sequence shown here is derived from an EMBL/GenBank/DDBJ whole genome shotgun (WGS) entry which is preliminary data.</text>
</comment>